<sequence>MLSGRSYDDNDNAENRFVPLEKFNVDGNMTYRFRVISAAMMFPFRVSVDQHELTLIATDGDRILEQTAESFIINTGERYDFYITTDQTPGNYWIRSDTIELYAENMPVNRQHHTEAILHYEGAPDAEPTSQRKTCTANDTCVVVNCPFRQYGDQSMHIECLPVSELRSPDNQSVPLPESGDKWEEHFINFHFAGSDKNPGQRPSVNGHRFVLPSSPPQNRHEMAASDRGEWFQLPVIDGPSTMIVETPPYSLTTAPTHQSKDVHLFLIFTFGYAANGLELSTICLHGLEIKDFKISPENGTASSPPVASPLKNTVPVKSCRSDMSSEYVGLPDLIEDVGPYEVIGPYGDIEEVAGSFVDEAEILNDFVLSPEPDDNIDGLLDQVINDLARLNCRIPARLYAFAVELLEEEAEIQRQQRAELEQVEMDASESQSLKRRRSDDSDTDDGEDADADITPPPAKRPRLA</sequence>
<keyword evidence="4" id="KW-0186">Copper</keyword>
<feature type="domain" description="Plastocyanin-like" evidence="6">
    <location>
        <begin position="15"/>
        <end position="123"/>
    </location>
</feature>
<dbReference type="GO" id="GO:0016491">
    <property type="term" value="F:oxidoreductase activity"/>
    <property type="evidence" value="ECO:0007669"/>
    <property type="project" value="UniProtKB-KW"/>
</dbReference>
<evidence type="ECO:0000256" key="3">
    <source>
        <dbReference type="ARBA" id="ARBA00023002"/>
    </source>
</evidence>
<dbReference type="PANTHER" id="PTHR11709:SF394">
    <property type="entry name" value="FI03373P-RELATED"/>
    <property type="match status" value="1"/>
</dbReference>
<dbReference type="AlphaFoldDB" id="C3ZZ00"/>
<evidence type="ECO:0000256" key="2">
    <source>
        <dbReference type="ARBA" id="ARBA00022723"/>
    </source>
</evidence>
<name>C3ZZ00_BRAFL</name>
<dbReference type="EMBL" id="GG666739">
    <property type="protein sequence ID" value="EEN42236.1"/>
    <property type="molecule type" value="Genomic_DNA"/>
</dbReference>
<dbReference type="CDD" id="cd13884">
    <property type="entry name" value="CuRO_2_tcLCC_insect_like"/>
    <property type="match status" value="1"/>
</dbReference>
<dbReference type="SUPFAM" id="SSF49503">
    <property type="entry name" value="Cupredoxins"/>
    <property type="match status" value="1"/>
</dbReference>
<dbReference type="Pfam" id="PF00394">
    <property type="entry name" value="Cu-oxidase"/>
    <property type="match status" value="1"/>
</dbReference>
<protein>
    <recommendedName>
        <fullName evidence="6">Plastocyanin-like domain-containing protein</fullName>
    </recommendedName>
</protein>
<dbReference type="FunFam" id="2.60.40.420:FF:000045">
    <property type="entry name" value="Laccase 2"/>
    <property type="match status" value="1"/>
</dbReference>
<dbReference type="InterPro" id="IPR001117">
    <property type="entry name" value="Cu-oxidase_2nd"/>
</dbReference>
<reference evidence="7" key="1">
    <citation type="journal article" date="2008" name="Nature">
        <title>The amphioxus genome and the evolution of the chordate karyotype.</title>
        <authorList>
            <consortium name="US DOE Joint Genome Institute (JGI-PGF)"/>
            <person name="Putnam N.H."/>
            <person name="Butts T."/>
            <person name="Ferrier D.E.K."/>
            <person name="Furlong R.F."/>
            <person name="Hellsten U."/>
            <person name="Kawashima T."/>
            <person name="Robinson-Rechavi M."/>
            <person name="Shoguchi E."/>
            <person name="Terry A."/>
            <person name="Yu J.-K."/>
            <person name="Benito-Gutierrez E.L."/>
            <person name="Dubchak I."/>
            <person name="Garcia-Fernandez J."/>
            <person name="Gibson-Brown J.J."/>
            <person name="Grigoriev I.V."/>
            <person name="Horton A.C."/>
            <person name="de Jong P.J."/>
            <person name="Jurka J."/>
            <person name="Kapitonov V.V."/>
            <person name="Kohara Y."/>
            <person name="Kuroki Y."/>
            <person name="Lindquist E."/>
            <person name="Lucas S."/>
            <person name="Osoegawa K."/>
            <person name="Pennacchio L.A."/>
            <person name="Salamov A.A."/>
            <person name="Satou Y."/>
            <person name="Sauka-Spengler T."/>
            <person name="Schmutz J."/>
            <person name="Shin-I T."/>
            <person name="Toyoda A."/>
            <person name="Bronner-Fraser M."/>
            <person name="Fujiyama A."/>
            <person name="Holland L.Z."/>
            <person name="Holland P.W.H."/>
            <person name="Satoh N."/>
            <person name="Rokhsar D.S."/>
        </authorList>
    </citation>
    <scope>NUCLEOTIDE SEQUENCE [LARGE SCALE GENOMIC DNA]</scope>
    <source>
        <strain evidence="7">S238N-H82</strain>
        <tissue evidence="7">Testes</tissue>
    </source>
</reference>
<evidence type="ECO:0000256" key="4">
    <source>
        <dbReference type="ARBA" id="ARBA00023008"/>
    </source>
</evidence>
<evidence type="ECO:0000256" key="5">
    <source>
        <dbReference type="SAM" id="MobiDB-lite"/>
    </source>
</evidence>
<comment type="similarity">
    <text evidence="1">Belongs to the multicopper oxidase family.</text>
</comment>
<dbReference type="GO" id="GO:0046872">
    <property type="term" value="F:metal ion binding"/>
    <property type="evidence" value="ECO:0007669"/>
    <property type="project" value="UniProtKB-KW"/>
</dbReference>
<evidence type="ECO:0000313" key="7">
    <source>
        <dbReference type="EMBL" id="EEN42236.1"/>
    </source>
</evidence>
<dbReference type="PANTHER" id="PTHR11709">
    <property type="entry name" value="MULTI-COPPER OXIDASE"/>
    <property type="match status" value="1"/>
</dbReference>
<dbReference type="Gene3D" id="2.60.40.420">
    <property type="entry name" value="Cupredoxins - blue copper proteins"/>
    <property type="match status" value="1"/>
</dbReference>
<keyword evidence="2" id="KW-0479">Metal-binding</keyword>
<accession>C3ZZ00</accession>
<dbReference type="eggNOG" id="KOG1263">
    <property type="taxonomic scope" value="Eukaryota"/>
</dbReference>
<dbReference type="InParanoid" id="C3ZZ00"/>
<evidence type="ECO:0000256" key="1">
    <source>
        <dbReference type="ARBA" id="ARBA00010609"/>
    </source>
</evidence>
<proteinExistence type="inferred from homology"/>
<dbReference type="InterPro" id="IPR008972">
    <property type="entry name" value="Cupredoxin"/>
</dbReference>
<gene>
    <name evidence="7" type="ORF">BRAFLDRAFT_109552</name>
</gene>
<evidence type="ECO:0000259" key="6">
    <source>
        <dbReference type="Pfam" id="PF00394"/>
    </source>
</evidence>
<feature type="compositionally biased region" description="Acidic residues" evidence="5">
    <location>
        <begin position="442"/>
        <end position="452"/>
    </location>
</feature>
<dbReference type="InterPro" id="IPR045087">
    <property type="entry name" value="Cu-oxidase_fam"/>
</dbReference>
<organism>
    <name type="scientific">Branchiostoma floridae</name>
    <name type="common">Florida lancelet</name>
    <name type="synonym">Amphioxus</name>
    <dbReference type="NCBI Taxonomy" id="7739"/>
    <lineage>
        <taxon>Eukaryota</taxon>
        <taxon>Metazoa</taxon>
        <taxon>Chordata</taxon>
        <taxon>Cephalochordata</taxon>
        <taxon>Leptocardii</taxon>
        <taxon>Amphioxiformes</taxon>
        <taxon>Branchiostomatidae</taxon>
        <taxon>Branchiostoma</taxon>
    </lineage>
</organism>
<feature type="region of interest" description="Disordered" evidence="5">
    <location>
        <begin position="417"/>
        <end position="465"/>
    </location>
</feature>
<keyword evidence="3" id="KW-0560">Oxidoreductase</keyword>